<name>A0A381UZ65_9ZZZZ</name>
<dbReference type="AlphaFoldDB" id="A0A381UZ65"/>
<organism evidence="1">
    <name type="scientific">marine metagenome</name>
    <dbReference type="NCBI Taxonomy" id="408172"/>
    <lineage>
        <taxon>unclassified sequences</taxon>
        <taxon>metagenomes</taxon>
        <taxon>ecological metagenomes</taxon>
    </lineage>
</organism>
<protein>
    <submittedName>
        <fullName evidence="1">Uncharacterized protein</fullName>
    </submittedName>
</protein>
<sequence>MEAGMSPTWFISFMNPFRVLEQDRYSKIHHVSIY</sequence>
<accession>A0A381UZ65</accession>
<evidence type="ECO:0000313" key="1">
    <source>
        <dbReference type="EMBL" id="SVA33416.1"/>
    </source>
</evidence>
<reference evidence="1" key="1">
    <citation type="submission" date="2018-05" db="EMBL/GenBank/DDBJ databases">
        <authorList>
            <person name="Lanie J.A."/>
            <person name="Ng W.-L."/>
            <person name="Kazmierczak K.M."/>
            <person name="Andrzejewski T.M."/>
            <person name="Davidsen T.M."/>
            <person name="Wayne K.J."/>
            <person name="Tettelin H."/>
            <person name="Glass J.I."/>
            <person name="Rusch D."/>
            <person name="Podicherti R."/>
            <person name="Tsui H.-C.T."/>
            <person name="Winkler M.E."/>
        </authorList>
    </citation>
    <scope>NUCLEOTIDE SEQUENCE</scope>
</reference>
<proteinExistence type="predicted"/>
<dbReference type="EMBL" id="UINC01007454">
    <property type="protein sequence ID" value="SVA33416.1"/>
    <property type="molecule type" value="Genomic_DNA"/>
</dbReference>
<gene>
    <name evidence="1" type="ORF">METZ01_LOCUS86270</name>
</gene>